<dbReference type="NCBIfam" id="TIGR02188">
    <property type="entry name" value="Ac_CoA_lig_AcsA"/>
    <property type="match status" value="1"/>
</dbReference>
<evidence type="ECO:0000256" key="2">
    <source>
        <dbReference type="ARBA" id="ARBA00013275"/>
    </source>
</evidence>
<proteinExistence type="inferred from homology"/>
<feature type="domain" description="AMP-binding enzyme C-terminal" evidence="8">
    <location>
        <begin position="531"/>
        <end position="609"/>
    </location>
</feature>
<evidence type="ECO:0000259" key="8">
    <source>
        <dbReference type="Pfam" id="PF13193"/>
    </source>
</evidence>
<dbReference type="KEGG" id="mbn:Mboo_0066"/>
<evidence type="ECO:0000259" key="9">
    <source>
        <dbReference type="Pfam" id="PF16177"/>
    </source>
</evidence>
<dbReference type="PANTHER" id="PTHR24095">
    <property type="entry name" value="ACETYL-COENZYME A SYNTHETASE"/>
    <property type="match status" value="1"/>
</dbReference>
<evidence type="ECO:0000256" key="3">
    <source>
        <dbReference type="ARBA" id="ARBA00022598"/>
    </source>
</evidence>
<dbReference type="EMBL" id="CP000780">
    <property type="protein sequence ID" value="ABS54590.1"/>
    <property type="molecule type" value="Genomic_DNA"/>
</dbReference>
<reference evidence="11" key="1">
    <citation type="journal article" date="2015" name="Microbiology">
        <title>Genome of Methanoregula boonei 6A8 reveals adaptations to oligotrophic peatland environments.</title>
        <authorList>
            <person name="Braeuer S."/>
            <person name="Cadillo-Quiroz H."/>
            <person name="Kyrpides N."/>
            <person name="Woyke T."/>
            <person name="Goodwin L."/>
            <person name="Detter C."/>
            <person name="Podell S."/>
            <person name="Yavitt J.B."/>
            <person name="Zinder S.H."/>
        </authorList>
    </citation>
    <scope>NUCLEOTIDE SEQUENCE [LARGE SCALE GENOMIC DNA]</scope>
    <source>
        <strain evidence="11">DSM 21154 / JCM 14090 / 6A8</strain>
    </source>
</reference>
<dbReference type="HOGENOM" id="CLU_000022_3_6_2"/>
<evidence type="ECO:0000313" key="10">
    <source>
        <dbReference type="EMBL" id="ABS54590.1"/>
    </source>
</evidence>
<keyword evidence="11" id="KW-1185">Reference proteome</keyword>
<dbReference type="GO" id="GO:0016208">
    <property type="term" value="F:AMP binding"/>
    <property type="evidence" value="ECO:0007669"/>
    <property type="project" value="InterPro"/>
</dbReference>
<evidence type="ECO:0000256" key="1">
    <source>
        <dbReference type="ARBA" id="ARBA00006432"/>
    </source>
</evidence>
<evidence type="ECO:0000313" key="11">
    <source>
        <dbReference type="Proteomes" id="UP000002408"/>
    </source>
</evidence>
<dbReference type="InterPro" id="IPR000873">
    <property type="entry name" value="AMP-dep_synth/lig_dom"/>
</dbReference>
<dbReference type="GO" id="GO:0043427">
    <property type="term" value="P:carbon fixation by 3-hydroxypropionate cycle"/>
    <property type="evidence" value="ECO:0007669"/>
    <property type="project" value="UniProtKB-ARBA"/>
</dbReference>
<dbReference type="GO" id="GO:0003987">
    <property type="term" value="F:acetate-CoA ligase activity"/>
    <property type="evidence" value="ECO:0007669"/>
    <property type="project" value="UniProtKB-UniRule"/>
</dbReference>
<evidence type="ECO:0000256" key="6">
    <source>
        <dbReference type="NCBIfam" id="TIGR02188"/>
    </source>
</evidence>
<name>A7I4C9_METB6</name>
<dbReference type="InterPro" id="IPR011904">
    <property type="entry name" value="Ac_CoA_lig"/>
</dbReference>
<sequence>MKENFDVKLVENAKYYTPDAEYKRSSWIGDYQEAYRRFLADPDAFWETIARELEWIRPWDRVCEWTYPYARWFVNAQLNITANCLDRHVAGDRRNKVALIWRGEDGKERVYSYQRLLGEVSRFANGLKKLGVKKGDRVCIYMPMVPEQLIAMLACARIGAVHSVVFAGFGTSALNLRINDAEAKVVITADISIRRGKAIPLITIVQEAIVHAPSVEHVVIYRRRKEPPVELHPGREHDFYGIMEDVPAECPCETMDAEDPLFVLYTSGSTGTPKGVVHTCGGYMVGAYYSTKTVFDLKERDIYWCTADPGWITGHTYIVYGPLAVGATVFITEITPDYPDPGSWWKLIQEQQISVFYTAPTAIRTFMKVGEDWPNRYNLSSLRIIGSVGEPLNPEAFEWYYRVIGKSRCPIVDTWWQTETGMQMITTMVGEPMRPGFVGKPIPGVEVDVTDKNGNPVPPGTGGFLVIKRPWPSMLRTVYKNDARYRQYWETISGVYAAGDLAVKGSDGYIMVIGRADDIIIVSGHNIGTAEVESALVSHHAVAEAAVIGKPDAIKGNAIKAFVILRVGNTPSEKLTQDLIYHVRMTLGPVAVPHEIEFVDKLPKTRSGKIMRRVLKAKELGMDPGDISTLEE</sequence>
<evidence type="ECO:0000256" key="4">
    <source>
        <dbReference type="ARBA" id="ARBA00022741"/>
    </source>
</evidence>
<evidence type="ECO:0000259" key="7">
    <source>
        <dbReference type="Pfam" id="PF00501"/>
    </source>
</evidence>
<dbReference type="Pfam" id="PF00501">
    <property type="entry name" value="AMP-binding"/>
    <property type="match status" value="1"/>
</dbReference>
<dbReference type="Gene3D" id="3.40.50.12780">
    <property type="entry name" value="N-terminal domain of ligase-like"/>
    <property type="match status" value="1"/>
</dbReference>
<dbReference type="GO" id="GO:0043955">
    <property type="term" value="F:3-hydroxypropionyl-CoA synthetase activity"/>
    <property type="evidence" value="ECO:0007669"/>
    <property type="project" value="UniProtKB-ARBA"/>
</dbReference>
<dbReference type="InterPro" id="IPR045851">
    <property type="entry name" value="AMP-bd_C_sf"/>
</dbReference>
<comment type="similarity">
    <text evidence="1">Belongs to the ATP-dependent AMP-binding enzyme family.</text>
</comment>
<dbReference type="GO" id="GO:0005524">
    <property type="term" value="F:ATP binding"/>
    <property type="evidence" value="ECO:0007669"/>
    <property type="project" value="UniProtKB-KW"/>
</dbReference>
<dbReference type="SUPFAM" id="SSF56801">
    <property type="entry name" value="Acetyl-CoA synthetase-like"/>
    <property type="match status" value="1"/>
</dbReference>
<dbReference type="NCBIfam" id="NF001208">
    <property type="entry name" value="PRK00174.1"/>
    <property type="match status" value="1"/>
</dbReference>
<dbReference type="FunFam" id="3.40.50.12780:FF:000001">
    <property type="entry name" value="Acetyl-coenzyme A synthetase"/>
    <property type="match status" value="1"/>
</dbReference>
<dbReference type="PROSITE" id="PS00455">
    <property type="entry name" value="AMP_BINDING"/>
    <property type="match status" value="1"/>
</dbReference>
<keyword evidence="4" id="KW-0547">Nucleotide-binding</keyword>
<dbReference type="CDD" id="cd05966">
    <property type="entry name" value="ACS"/>
    <property type="match status" value="1"/>
</dbReference>
<dbReference type="GeneID" id="5410275"/>
<dbReference type="RefSeq" id="WP_011991078.1">
    <property type="nucleotide sequence ID" value="NC_009712.1"/>
</dbReference>
<gene>
    <name evidence="10" type="ordered locus">Mboo_0066</name>
</gene>
<dbReference type="InterPro" id="IPR025110">
    <property type="entry name" value="AMP-bd_C"/>
</dbReference>
<feature type="domain" description="AMP-dependent synthetase/ligase" evidence="7">
    <location>
        <begin position="89"/>
        <end position="471"/>
    </location>
</feature>
<dbReference type="InterPro" id="IPR042099">
    <property type="entry name" value="ANL_N_sf"/>
</dbReference>
<dbReference type="Pfam" id="PF16177">
    <property type="entry name" value="ACAS_N"/>
    <property type="match status" value="1"/>
</dbReference>
<organism evidence="10 11">
    <name type="scientific">Methanoregula boonei (strain DSM 21154 / JCM 14090 / 6A8)</name>
    <dbReference type="NCBI Taxonomy" id="456442"/>
    <lineage>
        <taxon>Archaea</taxon>
        <taxon>Methanobacteriati</taxon>
        <taxon>Methanobacteriota</taxon>
        <taxon>Stenosarchaea group</taxon>
        <taxon>Methanomicrobia</taxon>
        <taxon>Methanomicrobiales</taxon>
        <taxon>Methanoregulaceae</taxon>
        <taxon>Methanoregula</taxon>
    </lineage>
</organism>
<dbReference type="eggNOG" id="arCOG04201">
    <property type="taxonomic scope" value="Archaea"/>
</dbReference>
<dbReference type="Pfam" id="PF13193">
    <property type="entry name" value="AMP-binding_C"/>
    <property type="match status" value="1"/>
</dbReference>
<keyword evidence="5" id="KW-0067">ATP-binding</keyword>
<dbReference type="OrthoDB" id="371752at2157"/>
<feature type="domain" description="Acetyl-coenzyme A synthetase N-terminal" evidence="9">
    <location>
        <begin position="31"/>
        <end position="84"/>
    </location>
</feature>
<dbReference type="EC" id="6.2.1.1" evidence="2 6"/>
<dbReference type="STRING" id="456442.Mboo_0066"/>
<dbReference type="GO" id="GO:0005829">
    <property type="term" value="C:cytosol"/>
    <property type="evidence" value="ECO:0007669"/>
    <property type="project" value="TreeGrafter"/>
</dbReference>
<keyword evidence="3 10" id="KW-0436">Ligase</keyword>
<dbReference type="InterPro" id="IPR032387">
    <property type="entry name" value="ACAS_N"/>
</dbReference>
<accession>A7I4C9</accession>
<dbReference type="PANTHER" id="PTHR24095:SF14">
    <property type="entry name" value="ACETYL-COENZYME A SYNTHETASE 1"/>
    <property type="match status" value="1"/>
</dbReference>
<dbReference type="AlphaFoldDB" id="A7I4C9"/>
<dbReference type="Gene3D" id="3.30.300.30">
    <property type="match status" value="1"/>
</dbReference>
<dbReference type="InterPro" id="IPR020845">
    <property type="entry name" value="AMP-binding_CS"/>
</dbReference>
<dbReference type="GO" id="GO:0019427">
    <property type="term" value="P:acetyl-CoA biosynthetic process from acetate"/>
    <property type="evidence" value="ECO:0007669"/>
    <property type="project" value="UniProtKB-UniRule"/>
</dbReference>
<evidence type="ECO:0000256" key="5">
    <source>
        <dbReference type="ARBA" id="ARBA00022840"/>
    </source>
</evidence>
<dbReference type="Proteomes" id="UP000002408">
    <property type="component" value="Chromosome"/>
</dbReference>
<protein>
    <recommendedName>
        <fullName evidence="2 6">Acetate--CoA ligase</fullName>
        <ecNumber evidence="2 6">6.2.1.1</ecNumber>
    </recommendedName>
</protein>